<comment type="catalytic activity">
    <reaction evidence="17">
        <text>a 5'-end (N(7)-methyl 5'-triphosphoguanosine)-ribonucleoside in snRNA + S-adenosyl-L-methionine = a 5'-end (N(2),N(7)-dimethyl 5'-triphosphoguanosine)-ribonucleoside in snRNA + S-adenosyl-L-homocysteine + H(+)</text>
        <dbReference type="Rhea" id="RHEA:78471"/>
        <dbReference type="Rhea" id="RHEA-COMP:19085"/>
        <dbReference type="Rhea" id="RHEA-COMP:19087"/>
        <dbReference type="ChEBI" id="CHEBI:15378"/>
        <dbReference type="ChEBI" id="CHEBI:57856"/>
        <dbReference type="ChEBI" id="CHEBI:59789"/>
        <dbReference type="ChEBI" id="CHEBI:156461"/>
        <dbReference type="ChEBI" id="CHEBI:172880"/>
    </reaction>
    <physiologicalReaction direction="left-to-right" evidence="17">
        <dbReference type="Rhea" id="RHEA:78472"/>
    </physiologicalReaction>
</comment>
<evidence type="ECO:0000256" key="15">
    <source>
        <dbReference type="ARBA" id="ARBA00048740"/>
    </source>
</evidence>
<dbReference type="EMBL" id="GEBQ01017263">
    <property type="protein sequence ID" value="JAT22714.1"/>
    <property type="molecule type" value="Transcribed_RNA"/>
</dbReference>
<evidence type="ECO:0000313" key="24">
    <source>
        <dbReference type="EMBL" id="JAT22714.1"/>
    </source>
</evidence>
<dbReference type="InterPro" id="IPR029063">
    <property type="entry name" value="SAM-dependent_MTases_sf"/>
</dbReference>
<evidence type="ECO:0000256" key="16">
    <source>
        <dbReference type="ARBA" id="ARBA00048763"/>
    </source>
</evidence>
<evidence type="ECO:0000256" key="17">
    <source>
        <dbReference type="ARBA" id="ARBA00049075"/>
    </source>
</evidence>
<dbReference type="Pfam" id="PF09445">
    <property type="entry name" value="Methyltransf_15"/>
    <property type="match status" value="1"/>
</dbReference>
<dbReference type="CDD" id="cd02440">
    <property type="entry name" value="AdoMet_MTases"/>
    <property type="match status" value="1"/>
</dbReference>
<evidence type="ECO:0000256" key="5">
    <source>
        <dbReference type="ARBA" id="ARBA00022490"/>
    </source>
</evidence>
<name>A0A1B6LGL6_9HEMI</name>
<dbReference type="GO" id="GO:0071164">
    <property type="term" value="F:RNA cap trimethylguanosine synthase activity"/>
    <property type="evidence" value="ECO:0007669"/>
    <property type="project" value="TreeGrafter"/>
</dbReference>
<evidence type="ECO:0000256" key="2">
    <source>
        <dbReference type="ARBA" id="ARBA00004496"/>
    </source>
</evidence>
<feature type="compositionally biased region" description="Acidic residues" evidence="23">
    <location>
        <begin position="456"/>
        <end position="468"/>
    </location>
</feature>
<accession>A0A1B6LGL6</accession>
<sequence length="863" mass="97637">MFEDNLYEPIAELYLTLNGQPSFEDIYCLCSRVFVEGAEGKGERRETLGEEEVSEATSCTVRFCNSSSESQPAQTPKKSHEETVSCYCSASHYSTDEHDSLRDSSTLHHSDSGADLSESSRDLDWERYWTLHGERLIWESWITKYGSYVDPSYLPQAPVNGGQAPAEGEEASFCCQSDGKAPDPDRRTSFTGLLDSVRHDGEIKPVLDWRCPDRGKSEESTPQILVENVRSEFDELFNRRFSDISETAKSISGRSEDSNLDETDRLRLNVFSRCSGSTAPLSATTDSMTNVTRMTLSSSDSSCVDDSSAKSSSLLSSDSSSSVDQQWQNLWGDHFNEQYYFHYNRFPFACKCSVCVARFTQRHKKECSDSKAEPQHQESIDDVGSIDSISESEQSQAALADGTKNIVTKQRLLSVGYLLQQLKVMSVEPTDRIQEEDETPNSLCRPSTVEQREENVVEDEEQDNTEDDASTRHGVKRSHERESDEWSTEKVKSAYQLMGLMYDMEKTEKIRKASVWYKKRFSQIRFQNRILRLQKPPNKHIYFDDDDEVCNESVPQTDDLDTSGELYHDAAASPAPPPPLHPQVSTEPRRLDMEEFSEKDDSTDDEDQEVFFSAEEDNPTAAGQERREGRGRTQPKRRRKKQLKKKYVVNYPEEMMANPKIKKFWRRRYSLFSRFDEGIRLDAESWYSVTPEKIAMNIAERCRCDLVVDAFCGAGGNAIQLAFTCERVIAVDIDPQKIELARHNAQIYGVEDRIEFVVGDYLHLAPTLVADVVFLSPPWGGLSYSQQSVFPLASLQPVSGQQLLQLTLGITDNVALYLPRNVNTQELVECAGPGGCVEVVQNFLDRELVAVTAFFGELVNSVE</sequence>
<keyword evidence="6" id="KW-0597">Phosphoprotein</keyword>
<dbReference type="Gene3D" id="3.40.50.150">
    <property type="entry name" value="Vaccinia Virus protein VP39"/>
    <property type="match status" value="1"/>
</dbReference>
<dbReference type="InterPro" id="IPR019012">
    <property type="entry name" value="RNA_cap_Gua-N2-MeTrfase"/>
</dbReference>
<keyword evidence="10" id="KW-0805">Transcription regulation</keyword>
<reference evidence="24" key="1">
    <citation type="submission" date="2015-11" db="EMBL/GenBank/DDBJ databases">
        <title>De novo transcriptome assembly of four potential Pierce s Disease insect vectors from Arizona vineyards.</title>
        <authorList>
            <person name="Tassone E.E."/>
        </authorList>
    </citation>
    <scope>NUCLEOTIDE SEQUENCE</scope>
</reference>
<protein>
    <recommendedName>
        <fullName evidence="4">Trimethylguanosine synthase</fullName>
    </recommendedName>
    <alternativeName>
        <fullName evidence="18">Cap-specific guanine-N(2) methyltransferase</fullName>
    </alternativeName>
    <alternativeName>
        <fullName evidence="21">Nuclear receptor coactivator 6-interacting protein</fullName>
    </alternativeName>
    <alternativeName>
        <fullName evidence="22">PRIP-interacting protein with methyltransferase motif</fullName>
    </alternativeName>
</protein>
<dbReference type="GO" id="GO:0005730">
    <property type="term" value="C:nucleolus"/>
    <property type="evidence" value="ECO:0007669"/>
    <property type="project" value="UniProtKB-SubCell"/>
</dbReference>
<comment type="similarity">
    <text evidence="13">Belongs to the methyltransferase superfamily. Trimethylguanosine synthase family.</text>
</comment>
<dbReference type="PANTHER" id="PTHR14741:SF32">
    <property type="entry name" value="TRIMETHYLGUANOSINE SYNTHASE"/>
    <property type="match status" value="1"/>
</dbReference>
<evidence type="ECO:0000256" key="3">
    <source>
        <dbReference type="ARBA" id="ARBA00004604"/>
    </source>
</evidence>
<comment type="subcellular location">
    <subcellularLocation>
        <location evidence="2">Cytoplasm</location>
    </subcellularLocation>
    <subcellularLocation>
        <location evidence="1">Nucleus</location>
        <location evidence="1">Cajal body</location>
    </subcellularLocation>
    <subcellularLocation>
        <location evidence="3">Nucleus</location>
        <location evidence="3">Nucleolus</location>
    </subcellularLocation>
</comment>
<comment type="catalytic activity">
    <reaction evidence="14">
        <text>a 5'-end (N(2),N(7)-dimethyl 5'-triphosphoguanosine)-ribonucleoside in snoRNA + S-adenosyl-L-methionine = a 5'-end (N(2),N(2),N(7)-trimethyl 5'-triphosphoguanosine)-ribonucleoside in snoRNA + S-adenosyl-L-homocysteine + H(+)</text>
        <dbReference type="Rhea" id="RHEA:78507"/>
        <dbReference type="Rhea" id="RHEA-COMP:19088"/>
        <dbReference type="Rhea" id="RHEA-COMP:19090"/>
        <dbReference type="ChEBI" id="CHEBI:15378"/>
        <dbReference type="ChEBI" id="CHEBI:57856"/>
        <dbReference type="ChEBI" id="CHEBI:59789"/>
        <dbReference type="ChEBI" id="CHEBI:167623"/>
        <dbReference type="ChEBI" id="CHEBI:172880"/>
    </reaction>
    <physiologicalReaction direction="left-to-right" evidence="14">
        <dbReference type="Rhea" id="RHEA:78508"/>
    </physiologicalReaction>
</comment>
<comment type="catalytic activity">
    <reaction evidence="16">
        <text>a 5'-end (N(2),N(7)-dimethyl 5'-triphosphoguanosine)-ribonucleoside in snRNA + S-adenosyl-L-methionine = a 5'-end (N(2),N(2),N(7)-trimethyl 5'-triphosphoguanosine)-ribonucleoside in snRNA + S-adenosyl-L-homocysteine + H(+)</text>
        <dbReference type="Rhea" id="RHEA:78479"/>
        <dbReference type="Rhea" id="RHEA-COMP:19087"/>
        <dbReference type="Rhea" id="RHEA-COMP:19089"/>
        <dbReference type="ChEBI" id="CHEBI:15378"/>
        <dbReference type="ChEBI" id="CHEBI:57856"/>
        <dbReference type="ChEBI" id="CHEBI:59789"/>
        <dbReference type="ChEBI" id="CHEBI:167623"/>
        <dbReference type="ChEBI" id="CHEBI:172880"/>
    </reaction>
    <physiologicalReaction direction="left-to-right" evidence="16">
        <dbReference type="Rhea" id="RHEA:78480"/>
    </physiologicalReaction>
</comment>
<feature type="compositionally biased region" description="Basic and acidic residues" evidence="23">
    <location>
        <begin position="477"/>
        <end position="488"/>
    </location>
</feature>
<evidence type="ECO:0000256" key="14">
    <source>
        <dbReference type="ARBA" id="ARBA00047418"/>
    </source>
</evidence>
<keyword evidence="5" id="KW-0963">Cytoplasm</keyword>
<dbReference type="GO" id="GO:0015030">
    <property type="term" value="C:Cajal body"/>
    <property type="evidence" value="ECO:0007669"/>
    <property type="project" value="UniProtKB-SubCell"/>
</dbReference>
<evidence type="ECO:0000256" key="4">
    <source>
        <dbReference type="ARBA" id="ARBA00018517"/>
    </source>
</evidence>
<comment type="subunit">
    <text evidence="20">May form homooligomers. Interacts with CREBBP/CBP, EED/WAIT1, EP300/P300, NCOA6/PRIP, PPARBP/PBP and SMN.</text>
</comment>
<evidence type="ECO:0000256" key="18">
    <source>
        <dbReference type="ARBA" id="ARBA00049790"/>
    </source>
</evidence>
<keyword evidence="7" id="KW-0489">Methyltransferase</keyword>
<evidence type="ECO:0000256" key="10">
    <source>
        <dbReference type="ARBA" id="ARBA00023015"/>
    </source>
</evidence>
<evidence type="ECO:0000256" key="11">
    <source>
        <dbReference type="ARBA" id="ARBA00023163"/>
    </source>
</evidence>
<evidence type="ECO:0000256" key="13">
    <source>
        <dbReference type="ARBA" id="ARBA00025783"/>
    </source>
</evidence>
<feature type="region of interest" description="Disordered" evidence="23">
    <location>
        <begin position="160"/>
        <end position="186"/>
    </location>
</feature>
<keyword evidence="11" id="KW-0804">Transcription</keyword>
<evidence type="ECO:0000256" key="7">
    <source>
        <dbReference type="ARBA" id="ARBA00022603"/>
    </source>
</evidence>
<keyword evidence="8" id="KW-0808">Transferase</keyword>
<feature type="region of interest" description="Disordered" evidence="23">
    <location>
        <begin position="95"/>
        <end position="118"/>
    </location>
</feature>
<evidence type="ECO:0000256" key="19">
    <source>
        <dbReference type="ARBA" id="ARBA00057179"/>
    </source>
</evidence>
<dbReference type="GO" id="GO:0005737">
    <property type="term" value="C:cytoplasm"/>
    <property type="evidence" value="ECO:0007669"/>
    <property type="project" value="UniProtKB-SubCell"/>
</dbReference>
<dbReference type="PANTHER" id="PTHR14741">
    <property type="entry name" value="S-ADENOSYLMETHIONINE-DEPENDENT METHYLTRANSFERASE RELATED"/>
    <property type="match status" value="1"/>
</dbReference>
<evidence type="ECO:0000256" key="23">
    <source>
        <dbReference type="SAM" id="MobiDB-lite"/>
    </source>
</evidence>
<comment type="function">
    <text evidence="19">Catalyzes the 2 serial methylation steps for the conversion of the 7-monomethylguanosine (m(7)G) caps of snRNAs and snoRNAs to a 2,2,7-trimethylguanosine (m(2,2,7)G) cap structure. The enzyme is specific for guanine, and N7 methylation must precede N2 methylation. Hypermethylation of the m7G cap of U snRNAs leads to their concentration in nuclear foci, their colocalization with coilin and the formation of canonical Cajal bodies (CBs). Plays a role in transcriptional regulation.</text>
</comment>
<feature type="region of interest" description="Disordered" evidence="23">
    <location>
        <begin position="612"/>
        <end position="644"/>
    </location>
</feature>
<evidence type="ECO:0000256" key="21">
    <source>
        <dbReference type="ARBA" id="ARBA00079339"/>
    </source>
</evidence>
<evidence type="ECO:0000256" key="22">
    <source>
        <dbReference type="ARBA" id="ARBA00081504"/>
    </source>
</evidence>
<dbReference type="SUPFAM" id="SSF53335">
    <property type="entry name" value="S-adenosyl-L-methionine-dependent methyltransferases"/>
    <property type="match status" value="1"/>
</dbReference>
<proteinExistence type="inferred from homology"/>
<feature type="compositionally biased region" description="Basic residues" evidence="23">
    <location>
        <begin position="633"/>
        <end position="644"/>
    </location>
</feature>
<keyword evidence="9" id="KW-0949">S-adenosyl-L-methionine</keyword>
<evidence type="ECO:0000256" key="6">
    <source>
        <dbReference type="ARBA" id="ARBA00022553"/>
    </source>
</evidence>
<feature type="region of interest" description="Disordered" evidence="23">
    <location>
        <begin position="430"/>
        <end position="488"/>
    </location>
</feature>
<comment type="catalytic activity">
    <reaction evidence="15">
        <text>a 5'-end (N(7)-methyl 5'-triphosphoguanosine)-ribonucleoside in snoRNA + S-adenosyl-L-methionine = a 5'-end (N(2),N(7)-dimethyl 5'-triphosphoguanosine)-ribonucleoside in snoRNA + S-adenosyl-L-homocysteine + H(+)</text>
        <dbReference type="Rhea" id="RHEA:78475"/>
        <dbReference type="Rhea" id="RHEA-COMP:19086"/>
        <dbReference type="Rhea" id="RHEA-COMP:19088"/>
        <dbReference type="ChEBI" id="CHEBI:15378"/>
        <dbReference type="ChEBI" id="CHEBI:57856"/>
        <dbReference type="ChEBI" id="CHEBI:59789"/>
        <dbReference type="ChEBI" id="CHEBI:156461"/>
        <dbReference type="ChEBI" id="CHEBI:172880"/>
    </reaction>
    <physiologicalReaction direction="left-to-right" evidence="15">
        <dbReference type="Rhea" id="RHEA:78476"/>
    </physiologicalReaction>
</comment>
<evidence type="ECO:0000256" key="20">
    <source>
        <dbReference type="ARBA" id="ARBA00064494"/>
    </source>
</evidence>
<evidence type="ECO:0000256" key="1">
    <source>
        <dbReference type="ARBA" id="ARBA00004408"/>
    </source>
</evidence>
<dbReference type="AlphaFoldDB" id="A0A1B6LGL6"/>
<keyword evidence="12" id="KW-0539">Nucleus</keyword>
<dbReference type="FunFam" id="3.40.50.150:FF:000066">
    <property type="entry name" value="Trimethylguanosine synthase 1"/>
    <property type="match status" value="1"/>
</dbReference>
<evidence type="ECO:0000256" key="12">
    <source>
        <dbReference type="ARBA" id="ARBA00023242"/>
    </source>
</evidence>
<organism evidence="24">
    <name type="scientific">Graphocephala atropunctata</name>
    <dbReference type="NCBI Taxonomy" id="36148"/>
    <lineage>
        <taxon>Eukaryota</taxon>
        <taxon>Metazoa</taxon>
        <taxon>Ecdysozoa</taxon>
        <taxon>Arthropoda</taxon>
        <taxon>Hexapoda</taxon>
        <taxon>Insecta</taxon>
        <taxon>Pterygota</taxon>
        <taxon>Neoptera</taxon>
        <taxon>Paraneoptera</taxon>
        <taxon>Hemiptera</taxon>
        <taxon>Auchenorrhyncha</taxon>
        <taxon>Membracoidea</taxon>
        <taxon>Cicadellidae</taxon>
        <taxon>Cicadellinae</taxon>
        <taxon>Cicadellini</taxon>
        <taxon>Graphocephala</taxon>
    </lineage>
</organism>
<evidence type="ECO:0000256" key="9">
    <source>
        <dbReference type="ARBA" id="ARBA00022691"/>
    </source>
</evidence>
<gene>
    <name evidence="24" type="ORF">g.12473</name>
</gene>
<evidence type="ECO:0000256" key="8">
    <source>
        <dbReference type="ARBA" id="ARBA00022679"/>
    </source>
</evidence>
<feature type="region of interest" description="Disordered" evidence="23">
    <location>
        <begin position="567"/>
        <end position="587"/>
    </location>
</feature>